<feature type="chain" id="PRO_5025029500" evidence="1">
    <location>
        <begin position="21"/>
        <end position="156"/>
    </location>
</feature>
<dbReference type="AlphaFoldDB" id="A0A658IG51"/>
<feature type="non-terminal residue" evidence="2">
    <location>
        <position position="156"/>
    </location>
</feature>
<dbReference type="RefSeq" id="WP_220473309.1">
    <property type="nucleotide sequence ID" value="NZ_QWJV01000050.1"/>
</dbReference>
<organism evidence="2">
    <name type="scientific">Salmonella enterica subsp. enterica serovar Newport str. CFSAN000835</name>
    <dbReference type="NCBI Taxonomy" id="1299174"/>
    <lineage>
        <taxon>Bacteria</taxon>
        <taxon>Pseudomonadati</taxon>
        <taxon>Pseudomonadota</taxon>
        <taxon>Gammaproteobacteria</taxon>
        <taxon>Enterobacterales</taxon>
        <taxon>Enterobacteriaceae</taxon>
        <taxon>Salmonella</taxon>
    </lineage>
</organism>
<comment type="caution">
    <text evidence="2">The sequence shown here is derived from an EMBL/GenBank/DDBJ whole genome shotgun (WGS) entry which is preliminary data.</text>
</comment>
<feature type="signal peptide" evidence="1">
    <location>
        <begin position="1"/>
        <end position="20"/>
    </location>
</feature>
<protein>
    <submittedName>
        <fullName evidence="2">Uncharacterized protein</fullName>
    </submittedName>
</protein>
<accession>A0A658IG51</accession>
<dbReference type="EMBL" id="QWJV01000050">
    <property type="protein sequence ID" value="RIQ22056.1"/>
    <property type="molecule type" value="Genomic_DNA"/>
</dbReference>
<reference evidence="2" key="1">
    <citation type="submission" date="2018-08" db="EMBL/GenBank/DDBJ databases">
        <title>Whole genome sequencing of Salmonella enterica serotype newport.</title>
        <authorList>
            <person name="Bell R."/>
        </authorList>
    </citation>
    <scope>NUCLEOTIDE SEQUENCE [LARGE SCALE GENOMIC DNA]</scope>
    <source>
        <strain evidence="2">CFSAN000835</strain>
    </source>
</reference>
<sequence>MNKSISGLAMILITSGTAHAAAVPTADHDTAYSKPGAVLEISGNVITTVQEPPVAIVFTPHTLLSKSTKQIAAHAVISGTHRDSEYVLGTLTATGDDAAGYKTDTTSSWITTSLSQATTGSYRAIQSDGSAFYGTIEHEAAVPKPGSTLINLPLTE</sequence>
<dbReference type="Proteomes" id="UP000839534">
    <property type="component" value="Unassembled WGS sequence"/>
</dbReference>
<name>A0A658IG51_SALNE</name>
<gene>
    <name evidence="2" type="ORF">DLN06_25085</name>
</gene>
<keyword evidence="1" id="KW-0732">Signal</keyword>
<proteinExistence type="predicted"/>
<evidence type="ECO:0000256" key="1">
    <source>
        <dbReference type="SAM" id="SignalP"/>
    </source>
</evidence>
<evidence type="ECO:0000313" key="2">
    <source>
        <dbReference type="EMBL" id="RIQ22056.1"/>
    </source>
</evidence>